<reference evidence="1" key="1">
    <citation type="submission" date="2023-04" db="EMBL/GenBank/DDBJ databases">
        <title>A chromosome-level genome assembly of the parasitoid wasp Eretmocerus hayati.</title>
        <authorList>
            <person name="Zhong Y."/>
            <person name="Liu S."/>
            <person name="Liu Y."/>
        </authorList>
    </citation>
    <scope>NUCLEOTIDE SEQUENCE</scope>
    <source>
        <strain evidence="1">ZJU_SS_LIU_2023</strain>
    </source>
</reference>
<organism evidence="1 2">
    <name type="scientific">Eretmocerus hayati</name>
    <dbReference type="NCBI Taxonomy" id="131215"/>
    <lineage>
        <taxon>Eukaryota</taxon>
        <taxon>Metazoa</taxon>
        <taxon>Ecdysozoa</taxon>
        <taxon>Arthropoda</taxon>
        <taxon>Hexapoda</taxon>
        <taxon>Insecta</taxon>
        <taxon>Pterygota</taxon>
        <taxon>Neoptera</taxon>
        <taxon>Endopterygota</taxon>
        <taxon>Hymenoptera</taxon>
        <taxon>Apocrita</taxon>
        <taxon>Proctotrupomorpha</taxon>
        <taxon>Chalcidoidea</taxon>
        <taxon>Aphelinidae</taxon>
        <taxon>Aphelininae</taxon>
        <taxon>Eretmocerus</taxon>
    </lineage>
</organism>
<dbReference type="EMBL" id="CM056741">
    <property type="protein sequence ID" value="KAJ8686497.1"/>
    <property type="molecule type" value="Genomic_DNA"/>
</dbReference>
<dbReference type="Proteomes" id="UP001239111">
    <property type="component" value="Chromosome 1"/>
</dbReference>
<protein>
    <submittedName>
        <fullName evidence="1">Uncharacterized protein</fullName>
    </submittedName>
</protein>
<evidence type="ECO:0000313" key="2">
    <source>
        <dbReference type="Proteomes" id="UP001239111"/>
    </source>
</evidence>
<evidence type="ECO:0000313" key="1">
    <source>
        <dbReference type="EMBL" id="KAJ8686497.1"/>
    </source>
</evidence>
<accession>A0ACC2PSU9</accession>
<sequence>MQLVQVAADHHQVQAGGAAAATMQVATQPQLAAAYPAPTAYYDAASGSYYYECPMMLVPATALPADQMGCIAALPCAPMPTLRPIEWIEPGALVPAKPGTPQPGYCYVDYQTAQVTDCATLVDAHGAPLSVSASPVPMLNGHHHHRPEQSLTGGSCCSASASASASANGSVVDEPVLVRHPSPEPQLVVCVTPSPVHLYESPSIGPSPQNELEEQQEEQQGQQEQQTVPEVDEAVPSVSEPEDTAVNEECQQPEQLEQLEGSGVPQVEECEVLEYTEVSPAYVETLPPQPMHLTHVIAQPMGQPYIYPGQYMFGPPLINMNGVTIQGGPMLRCSDILMGNAAAAACVRRKKKKKKRKQRRAQAFGNTDYEDEEDYSSDGENGYSSSRVSWTAPTSTSHTKQQLNPECQEFRLRGEQLNPECEEFHPPPVIEYTESQEFHPTTEVEYHPTTTVEYQPSSTVDFQPTATVEYQPTPTVEYQPTSAVEYQPTSTVEYQTASTVEYQTTSAVAYHPTSTVEYQTASTVEYQPTSTVEYHSSAVVEYQPTTTVEYHPTSTVEYNAASSTDYHTTSTSEYHSSPASDYHAESQAEYHSASAVEYDTAPTAEYHTASGVEYHSPTVTEYHNNGTTEYIPTSTVEYHPTAVGEYHSASATEYLSTSTPEYHPTSATEYHTTSAAEYHTTPASEYHAACTTEYHTTPTTEYHTAPTTEYHTSGAEYITTDAAEYHPMTAVEYDNTASANEYHQTTATEYHATSAVEYDTNATEYVTAEYPSCEEYHPVATEEIQYVAVPVESDGLPTEYYSYETIPTSVPTAMPIESNGYGEIVTSVEYAEEPTEEYIPENSIAISHVNNEAERLTYEESTYGDSAYHYCEQPAEVEYAQYCDYGETLDQCHQPYDGLTNGDLTIYQNGHESELMMNGGEGIHYGEMQEHPDMAGHTDLQRLPSEMVDRPMGNGNDAHRRKYNSKVKYAREPTPGPDLASQGACCGGDITNNTIAVTNNDDGSVEAVTEMLKSTSIAETQAPQKGGDQDNCRSWINEISITSEIICNKNIKTTTDLETTLTKTTLTMSATDEDSGFESHTSKTGTGSCTLASRPITNAVNEWLKRANSPDLFITSSAASDDSEDDQDEEDASVKSEPPKNLQGNPMPALSVNTGAKCGRPVARDQLASSANQSTPNSSHQRAIGGPERRVSPRKSRKTKALRKRAAVDRNNATDYQHTSRRADAMDVEYLQISAKPERRSISQEKIGGTCEVIGKDSDVGMRVAENSRIPCERYEKVLNYEVYRSTEELEIVKPRENAGRSYSIGETAKTFEKGEIVVSMDGELLLVTTAPSQITTKDSIDTNERKDSNSVEDDDENGLSLGSIEEPDVLECWEAEITEPLSTLTQVLDEDIADEDLAAIDEDNNNTSEHVQKYYRLQVDSCIEDDDPGTTDINANLQTLSNMTDQSSDSEDENILPVITEEQPQSIGSNQSNVPVDEAFEARENNNFGKRFPFDSTRNPRFGKTPFFRRRPDGTTPFENVSCNIQ</sequence>
<comment type="caution">
    <text evidence="1">The sequence shown here is derived from an EMBL/GenBank/DDBJ whole genome shotgun (WGS) entry which is preliminary data.</text>
</comment>
<name>A0ACC2PSU9_9HYME</name>
<gene>
    <name evidence="1" type="ORF">QAD02_022291</name>
</gene>
<keyword evidence="2" id="KW-1185">Reference proteome</keyword>
<proteinExistence type="predicted"/>